<reference evidence="4 5" key="1">
    <citation type="journal article" date="2024" name="Chem. Sci.">
        <title>Discovery of megapolipeptins by genome mining of a Burkholderiales bacteria collection.</title>
        <authorList>
            <person name="Paulo B.S."/>
            <person name="Recchia M.J.J."/>
            <person name="Lee S."/>
            <person name="Fergusson C.H."/>
            <person name="Romanowski S.B."/>
            <person name="Hernandez A."/>
            <person name="Krull N."/>
            <person name="Liu D.Y."/>
            <person name="Cavanagh H."/>
            <person name="Bos A."/>
            <person name="Gray C.A."/>
            <person name="Murphy B.T."/>
            <person name="Linington R.G."/>
            <person name="Eustaquio A.S."/>
        </authorList>
    </citation>
    <scope>NUCLEOTIDE SEQUENCE [LARGE SCALE GENOMIC DNA]</scope>
    <source>
        <strain evidence="4 5">RL17-338-BIC-A</strain>
    </source>
</reference>
<sequence length="273" mass="28779">MNKTVLVTGCSSGFGKATAQLFLAKGWNVIATMRRPSDNSIDGPADRLRVVALDVMDAGSMRSAIRGAVSLFGGVDVLVNNAGIGLFLPFETSSDDLIRRMFETNTFGVMAMVRAILPHMRERGCGTIVNVTSSVVFNPMPFSAAYTATKIAVEGFSEALSYELAPFGIHVKLVEPGYGRDTNFGAAAMAHNDENSFPAPYQAQLGVLMGGLPELATNLEDVAEAVLRAANDTGPTLRFPAGADSVANARKRAGLSEEAFLAGARQAFGVAPQ</sequence>
<dbReference type="PRINTS" id="PR00081">
    <property type="entry name" value="GDHRDH"/>
</dbReference>
<evidence type="ECO:0000256" key="1">
    <source>
        <dbReference type="ARBA" id="ARBA00006484"/>
    </source>
</evidence>
<organism evidence="4 5">
    <name type="scientific">Paraburkholderia metrosideri</name>
    <dbReference type="NCBI Taxonomy" id="580937"/>
    <lineage>
        <taxon>Bacteria</taxon>
        <taxon>Pseudomonadati</taxon>
        <taxon>Pseudomonadota</taxon>
        <taxon>Betaproteobacteria</taxon>
        <taxon>Burkholderiales</taxon>
        <taxon>Burkholderiaceae</taxon>
        <taxon>Paraburkholderia</taxon>
    </lineage>
</organism>
<keyword evidence="5" id="KW-1185">Reference proteome</keyword>
<dbReference type="InterPro" id="IPR020904">
    <property type="entry name" value="Sc_DH/Rdtase_CS"/>
</dbReference>
<dbReference type="PANTHER" id="PTHR43976">
    <property type="entry name" value="SHORT CHAIN DEHYDROGENASE"/>
    <property type="match status" value="1"/>
</dbReference>
<dbReference type="InterPro" id="IPR036291">
    <property type="entry name" value="NAD(P)-bd_dom_sf"/>
</dbReference>
<protein>
    <submittedName>
        <fullName evidence="4">SDR family oxidoreductase</fullName>
    </submittedName>
</protein>
<dbReference type="SUPFAM" id="SSF51735">
    <property type="entry name" value="NAD(P)-binding Rossmann-fold domains"/>
    <property type="match status" value="1"/>
</dbReference>
<dbReference type="EMBL" id="JAQQCF010000050">
    <property type="protein sequence ID" value="MFM0641862.1"/>
    <property type="molecule type" value="Genomic_DNA"/>
</dbReference>
<gene>
    <name evidence="4" type="ORF">PQQ63_34825</name>
</gene>
<name>A0ABW9E3P9_9BURK</name>
<comment type="caution">
    <text evidence="4">The sequence shown here is derived from an EMBL/GenBank/DDBJ whole genome shotgun (WGS) entry which is preliminary data.</text>
</comment>
<evidence type="ECO:0000313" key="5">
    <source>
        <dbReference type="Proteomes" id="UP001629432"/>
    </source>
</evidence>
<evidence type="ECO:0000256" key="2">
    <source>
        <dbReference type="ARBA" id="ARBA00023002"/>
    </source>
</evidence>
<dbReference type="Proteomes" id="UP001629432">
    <property type="component" value="Unassembled WGS sequence"/>
</dbReference>
<evidence type="ECO:0000313" key="4">
    <source>
        <dbReference type="EMBL" id="MFM0641862.1"/>
    </source>
</evidence>
<dbReference type="InterPro" id="IPR002347">
    <property type="entry name" value="SDR_fam"/>
</dbReference>
<evidence type="ECO:0000256" key="3">
    <source>
        <dbReference type="RuleBase" id="RU000363"/>
    </source>
</evidence>
<dbReference type="PANTHER" id="PTHR43976:SF16">
    <property type="entry name" value="SHORT-CHAIN DEHYDROGENASE_REDUCTASE FAMILY PROTEIN"/>
    <property type="match status" value="1"/>
</dbReference>
<comment type="similarity">
    <text evidence="1 3">Belongs to the short-chain dehydrogenases/reductases (SDR) family.</text>
</comment>
<dbReference type="CDD" id="cd05374">
    <property type="entry name" value="17beta-HSD-like_SDR_c"/>
    <property type="match status" value="1"/>
</dbReference>
<dbReference type="PRINTS" id="PR00080">
    <property type="entry name" value="SDRFAMILY"/>
</dbReference>
<dbReference type="RefSeq" id="WP_408340454.1">
    <property type="nucleotide sequence ID" value="NZ_JAQQCF010000050.1"/>
</dbReference>
<accession>A0ABW9E3P9</accession>
<keyword evidence="2" id="KW-0560">Oxidoreductase</keyword>
<dbReference type="Gene3D" id="3.40.50.720">
    <property type="entry name" value="NAD(P)-binding Rossmann-like Domain"/>
    <property type="match status" value="1"/>
</dbReference>
<dbReference type="Pfam" id="PF00106">
    <property type="entry name" value="adh_short"/>
    <property type="match status" value="1"/>
</dbReference>
<proteinExistence type="inferred from homology"/>
<dbReference type="InterPro" id="IPR051911">
    <property type="entry name" value="SDR_oxidoreductase"/>
</dbReference>
<dbReference type="PROSITE" id="PS00061">
    <property type="entry name" value="ADH_SHORT"/>
    <property type="match status" value="1"/>
</dbReference>